<evidence type="ECO:0000256" key="1">
    <source>
        <dbReference type="SAM" id="SignalP"/>
    </source>
</evidence>
<keyword evidence="3" id="KW-1185">Reference proteome</keyword>
<protein>
    <submittedName>
        <fullName evidence="2">Uncharacterized protein</fullName>
    </submittedName>
</protein>
<accession>A0A4U5P2A2</accession>
<feature type="chain" id="PRO_5020507602" evidence="1">
    <location>
        <begin position="26"/>
        <end position="93"/>
    </location>
</feature>
<gene>
    <name evidence="2" type="ORF">L596_013831</name>
</gene>
<comment type="caution">
    <text evidence="2">The sequence shown here is derived from an EMBL/GenBank/DDBJ whole genome shotgun (WGS) entry which is preliminary data.</text>
</comment>
<organism evidence="2 3">
    <name type="scientific">Steinernema carpocapsae</name>
    <name type="common">Entomopathogenic nematode</name>
    <dbReference type="NCBI Taxonomy" id="34508"/>
    <lineage>
        <taxon>Eukaryota</taxon>
        <taxon>Metazoa</taxon>
        <taxon>Ecdysozoa</taxon>
        <taxon>Nematoda</taxon>
        <taxon>Chromadorea</taxon>
        <taxon>Rhabditida</taxon>
        <taxon>Tylenchina</taxon>
        <taxon>Panagrolaimomorpha</taxon>
        <taxon>Strongyloidoidea</taxon>
        <taxon>Steinernematidae</taxon>
        <taxon>Steinernema</taxon>
    </lineage>
</organism>
<dbReference type="AlphaFoldDB" id="A0A4U5P2A2"/>
<name>A0A4U5P2A2_STECR</name>
<evidence type="ECO:0000313" key="3">
    <source>
        <dbReference type="Proteomes" id="UP000298663"/>
    </source>
</evidence>
<dbReference type="Proteomes" id="UP000298663">
    <property type="component" value="Unassembled WGS sequence"/>
</dbReference>
<keyword evidence="1" id="KW-0732">Signal</keyword>
<dbReference type="EMBL" id="AZBU02000003">
    <property type="protein sequence ID" value="TKR89781.1"/>
    <property type="molecule type" value="Genomic_DNA"/>
</dbReference>
<reference evidence="2 3" key="2">
    <citation type="journal article" date="2019" name="G3 (Bethesda)">
        <title>Hybrid Assembly of the Genome of the Entomopathogenic Nematode Steinernema carpocapsae Identifies the X-Chromosome.</title>
        <authorList>
            <person name="Serra L."/>
            <person name="Macchietto M."/>
            <person name="Macias-Munoz A."/>
            <person name="McGill C.J."/>
            <person name="Rodriguez I.M."/>
            <person name="Rodriguez B."/>
            <person name="Murad R."/>
            <person name="Mortazavi A."/>
        </authorList>
    </citation>
    <scope>NUCLEOTIDE SEQUENCE [LARGE SCALE GENOMIC DNA]</scope>
    <source>
        <strain evidence="2 3">ALL</strain>
    </source>
</reference>
<evidence type="ECO:0000313" key="2">
    <source>
        <dbReference type="EMBL" id="TKR89781.1"/>
    </source>
</evidence>
<reference evidence="2 3" key="1">
    <citation type="journal article" date="2015" name="Genome Biol.">
        <title>Comparative genomics of Steinernema reveals deeply conserved gene regulatory networks.</title>
        <authorList>
            <person name="Dillman A.R."/>
            <person name="Macchietto M."/>
            <person name="Porter C.F."/>
            <person name="Rogers A."/>
            <person name="Williams B."/>
            <person name="Antoshechkin I."/>
            <person name="Lee M.M."/>
            <person name="Goodwin Z."/>
            <person name="Lu X."/>
            <person name="Lewis E.E."/>
            <person name="Goodrich-Blair H."/>
            <person name="Stock S.P."/>
            <person name="Adams B.J."/>
            <person name="Sternberg P.W."/>
            <person name="Mortazavi A."/>
        </authorList>
    </citation>
    <scope>NUCLEOTIDE SEQUENCE [LARGE SCALE GENOMIC DNA]</scope>
    <source>
        <strain evidence="2 3">ALL</strain>
    </source>
</reference>
<feature type="signal peptide" evidence="1">
    <location>
        <begin position="1"/>
        <end position="25"/>
    </location>
</feature>
<sequence length="93" mass="10356">MNACCLRSVLFLVFLLFLGLNATPAREITSKSLQSQGEQHSNAANRSTTLLTPSTTLKSDFTPNCELHTLLPFIICTPEVIFTTYTHEKLLQL</sequence>
<proteinExistence type="predicted"/>